<feature type="compositionally biased region" description="Low complexity" evidence="6">
    <location>
        <begin position="18"/>
        <end position="31"/>
    </location>
</feature>
<evidence type="ECO:0000313" key="8">
    <source>
        <dbReference type="EMBL" id="PSK55877.1"/>
    </source>
</evidence>
<feature type="transmembrane region" description="Helical" evidence="7">
    <location>
        <begin position="82"/>
        <end position="105"/>
    </location>
</feature>
<evidence type="ECO:0000256" key="5">
    <source>
        <dbReference type="SAM" id="Coils"/>
    </source>
</evidence>
<evidence type="ECO:0000256" key="4">
    <source>
        <dbReference type="ARBA" id="ARBA00023136"/>
    </source>
</evidence>
<evidence type="ECO:0000256" key="6">
    <source>
        <dbReference type="SAM" id="MobiDB-lite"/>
    </source>
</evidence>
<name>A0A2P8A5Z2_9PEZI</name>
<comment type="caution">
    <text evidence="8">The sequence shown here is derived from an EMBL/GenBank/DDBJ whole genome shotgun (WGS) entry which is preliminary data.</text>
</comment>
<gene>
    <name evidence="8" type="ORF">B9Z65_4755</name>
</gene>
<protein>
    <submittedName>
        <fullName evidence="8">Uncharacterized protein</fullName>
    </submittedName>
</protein>
<organism evidence="8 9">
    <name type="scientific">Elsinoe australis</name>
    <dbReference type="NCBI Taxonomy" id="40998"/>
    <lineage>
        <taxon>Eukaryota</taxon>
        <taxon>Fungi</taxon>
        <taxon>Dikarya</taxon>
        <taxon>Ascomycota</taxon>
        <taxon>Pezizomycotina</taxon>
        <taxon>Dothideomycetes</taxon>
        <taxon>Dothideomycetidae</taxon>
        <taxon>Myriangiales</taxon>
        <taxon>Elsinoaceae</taxon>
        <taxon>Elsinoe</taxon>
    </lineage>
</organism>
<dbReference type="GO" id="GO:0016020">
    <property type="term" value="C:membrane"/>
    <property type="evidence" value="ECO:0007669"/>
    <property type="project" value="UniProtKB-SubCell"/>
</dbReference>
<dbReference type="OrthoDB" id="4205486at2759"/>
<dbReference type="InterPro" id="IPR029208">
    <property type="entry name" value="COX14"/>
</dbReference>
<accession>A0A2P8A5Z2</accession>
<proteinExistence type="predicted"/>
<evidence type="ECO:0000313" key="9">
    <source>
        <dbReference type="Proteomes" id="UP000243723"/>
    </source>
</evidence>
<reference evidence="8 9" key="1">
    <citation type="submission" date="2017-05" db="EMBL/GenBank/DDBJ databases">
        <title>Draft genome sequence of Elsinoe australis.</title>
        <authorList>
            <person name="Cheng Q."/>
        </authorList>
    </citation>
    <scope>NUCLEOTIDE SEQUENCE [LARGE SCALE GENOMIC DNA]</scope>
    <source>
        <strain evidence="8 9">NL1</strain>
    </source>
</reference>
<keyword evidence="5" id="KW-0175">Coiled coil</keyword>
<keyword evidence="4 7" id="KW-0472">Membrane</keyword>
<comment type="subcellular location">
    <subcellularLocation>
        <location evidence="1">Membrane</location>
        <topology evidence="1">Single-pass membrane protein</topology>
    </subcellularLocation>
</comment>
<keyword evidence="3 7" id="KW-1133">Transmembrane helix</keyword>
<keyword evidence="2 7" id="KW-0812">Transmembrane</keyword>
<keyword evidence="9" id="KW-1185">Reference proteome</keyword>
<evidence type="ECO:0000256" key="3">
    <source>
        <dbReference type="ARBA" id="ARBA00022989"/>
    </source>
</evidence>
<dbReference type="AlphaFoldDB" id="A0A2P8A5Z2"/>
<feature type="region of interest" description="Disordered" evidence="6">
    <location>
        <begin position="1"/>
        <end position="42"/>
    </location>
</feature>
<dbReference type="EMBL" id="NHZQ01000066">
    <property type="protein sequence ID" value="PSK55877.1"/>
    <property type="molecule type" value="Genomic_DNA"/>
</dbReference>
<feature type="compositionally biased region" description="Polar residues" evidence="6">
    <location>
        <begin position="1"/>
        <end position="12"/>
    </location>
</feature>
<sequence>MPRSASDATRFTATGPYATSKPSSTASSISIGEGAPQNETPQQKIARLRAAAARAKLGKESQFDKVVRVGRVWADRAHRTTAWGLIGLTVVCGVFATFSIGDMLIHNRRKRKEWLEEQQHKSANMLEEARAAAARGVANDDQILLLNRERAAQEAEAERKANKGIFKRAKETVFGGLEKEEEKGGKIMAEVRAAQQQTPTTQSLESQASGFLEDVNAGAQKAVTKVKESVQQPTHASVGGPLDRQAQASINAITTQSKGWFSWVTGR</sequence>
<feature type="coiled-coil region" evidence="5">
    <location>
        <begin position="115"/>
        <end position="163"/>
    </location>
</feature>
<dbReference type="Pfam" id="PF14880">
    <property type="entry name" value="COX14"/>
    <property type="match status" value="1"/>
</dbReference>
<evidence type="ECO:0000256" key="2">
    <source>
        <dbReference type="ARBA" id="ARBA00022692"/>
    </source>
</evidence>
<evidence type="ECO:0000256" key="7">
    <source>
        <dbReference type="SAM" id="Phobius"/>
    </source>
</evidence>
<dbReference type="Proteomes" id="UP000243723">
    <property type="component" value="Unassembled WGS sequence"/>
</dbReference>
<evidence type="ECO:0000256" key="1">
    <source>
        <dbReference type="ARBA" id="ARBA00004167"/>
    </source>
</evidence>